<dbReference type="EMBL" id="JBHSFE010000008">
    <property type="protein sequence ID" value="MFC4607821.1"/>
    <property type="molecule type" value="Genomic_DNA"/>
</dbReference>
<keyword evidence="1" id="KW-1133">Transmembrane helix</keyword>
<organism evidence="3 4">
    <name type="scientific">Streptomyces maoxianensis</name>
    <dbReference type="NCBI Taxonomy" id="1459942"/>
    <lineage>
        <taxon>Bacteria</taxon>
        <taxon>Bacillati</taxon>
        <taxon>Actinomycetota</taxon>
        <taxon>Actinomycetes</taxon>
        <taxon>Kitasatosporales</taxon>
        <taxon>Streptomycetaceae</taxon>
        <taxon>Streptomyces</taxon>
    </lineage>
</organism>
<keyword evidence="4" id="KW-1185">Reference proteome</keyword>
<accession>A0ABV9G0I0</accession>
<protein>
    <submittedName>
        <fullName evidence="3">TadE/TadG family type IV pilus assembly protein</fullName>
    </submittedName>
</protein>
<proteinExistence type="predicted"/>
<dbReference type="Pfam" id="PF07811">
    <property type="entry name" value="TadE"/>
    <property type="match status" value="1"/>
</dbReference>
<gene>
    <name evidence="3" type="ORF">ACFO9E_08325</name>
</gene>
<keyword evidence="1" id="KW-0472">Membrane</keyword>
<evidence type="ECO:0000313" key="4">
    <source>
        <dbReference type="Proteomes" id="UP001595993"/>
    </source>
</evidence>
<dbReference type="InterPro" id="IPR012495">
    <property type="entry name" value="TadE-like_dom"/>
</dbReference>
<evidence type="ECO:0000259" key="2">
    <source>
        <dbReference type="Pfam" id="PF07811"/>
    </source>
</evidence>
<evidence type="ECO:0000256" key="1">
    <source>
        <dbReference type="SAM" id="Phobius"/>
    </source>
</evidence>
<feature type="transmembrane region" description="Helical" evidence="1">
    <location>
        <begin position="20"/>
        <end position="41"/>
    </location>
</feature>
<reference evidence="4" key="1">
    <citation type="journal article" date="2019" name="Int. J. Syst. Evol. Microbiol.">
        <title>The Global Catalogue of Microorganisms (GCM) 10K type strain sequencing project: providing services to taxonomists for standard genome sequencing and annotation.</title>
        <authorList>
            <consortium name="The Broad Institute Genomics Platform"/>
            <consortium name="The Broad Institute Genome Sequencing Center for Infectious Disease"/>
            <person name="Wu L."/>
            <person name="Ma J."/>
        </authorList>
    </citation>
    <scope>NUCLEOTIDE SEQUENCE [LARGE SCALE GENOMIC DNA]</scope>
    <source>
        <strain evidence="4">CGMCC 4.7139</strain>
    </source>
</reference>
<sequence>MRKQAIRRDRGQAVIEYGGWLVLLLLVALIAVQVGLAVYAAQQAGTAARAAARVASQDQARIGYEEAGRASMSSWLDAGFDKTEQGDEIKVTATVGIPFLVPGFDFTTTKSATMPRD</sequence>
<dbReference type="Proteomes" id="UP001595993">
    <property type="component" value="Unassembled WGS sequence"/>
</dbReference>
<dbReference type="RefSeq" id="WP_215094441.1">
    <property type="nucleotide sequence ID" value="NZ_JBHSFE010000008.1"/>
</dbReference>
<feature type="domain" description="TadE-like" evidence="2">
    <location>
        <begin position="11"/>
        <end position="53"/>
    </location>
</feature>
<comment type="caution">
    <text evidence="3">The sequence shown here is derived from an EMBL/GenBank/DDBJ whole genome shotgun (WGS) entry which is preliminary data.</text>
</comment>
<evidence type="ECO:0000313" key="3">
    <source>
        <dbReference type="EMBL" id="MFC4607821.1"/>
    </source>
</evidence>
<keyword evidence="1" id="KW-0812">Transmembrane</keyword>
<name>A0ABV9G0I0_9ACTN</name>